<dbReference type="Proteomes" id="UP000324800">
    <property type="component" value="Unassembled WGS sequence"/>
</dbReference>
<accession>A0A5J4W5X4</accession>
<evidence type="ECO:0000313" key="2">
    <source>
        <dbReference type="Proteomes" id="UP000324800"/>
    </source>
</evidence>
<gene>
    <name evidence="1" type="ORF">EZS28_014405</name>
</gene>
<proteinExistence type="predicted"/>
<organism evidence="1 2">
    <name type="scientific">Streblomastix strix</name>
    <dbReference type="NCBI Taxonomy" id="222440"/>
    <lineage>
        <taxon>Eukaryota</taxon>
        <taxon>Metamonada</taxon>
        <taxon>Preaxostyla</taxon>
        <taxon>Oxymonadida</taxon>
        <taxon>Streblomastigidae</taxon>
        <taxon>Streblomastix</taxon>
    </lineage>
</organism>
<reference evidence="1 2" key="1">
    <citation type="submission" date="2019-03" db="EMBL/GenBank/DDBJ databases">
        <title>Single cell metagenomics reveals metabolic interactions within the superorganism composed of flagellate Streblomastix strix and complex community of Bacteroidetes bacteria on its surface.</title>
        <authorList>
            <person name="Treitli S.C."/>
            <person name="Kolisko M."/>
            <person name="Husnik F."/>
            <person name="Keeling P."/>
            <person name="Hampl V."/>
        </authorList>
    </citation>
    <scope>NUCLEOTIDE SEQUENCE [LARGE SCALE GENOMIC DNA]</scope>
    <source>
        <strain evidence="1">ST1C</strain>
    </source>
</reference>
<sequence>MDSSRIQLPTILDELQSIKKELHDLQNEGKRISYLNIAYENQINAIQSDYIRQSQAVELEKRLKTWIDANISRSSEEIPI</sequence>
<dbReference type="EMBL" id="SNRW01003356">
    <property type="protein sequence ID" value="KAA6390072.1"/>
    <property type="molecule type" value="Genomic_DNA"/>
</dbReference>
<comment type="caution">
    <text evidence="1">The sequence shown here is derived from an EMBL/GenBank/DDBJ whole genome shotgun (WGS) entry which is preliminary data.</text>
</comment>
<protein>
    <submittedName>
        <fullName evidence="1">Uncharacterized protein</fullName>
    </submittedName>
</protein>
<dbReference type="AlphaFoldDB" id="A0A5J4W5X4"/>
<evidence type="ECO:0000313" key="1">
    <source>
        <dbReference type="EMBL" id="KAA6390072.1"/>
    </source>
</evidence>
<name>A0A5J4W5X4_9EUKA</name>